<sequence>MILLEPCDLDDLDPAQALDAVTADIRAQQATPDAAGFFTATRHTSPPA</sequence>
<dbReference type="STRING" id="310780.SAMN05216267_103920"/>
<evidence type="ECO:0000313" key="2">
    <source>
        <dbReference type="Proteomes" id="UP000181951"/>
    </source>
</evidence>
<evidence type="ECO:0000313" key="1">
    <source>
        <dbReference type="EMBL" id="SEO73438.1"/>
    </source>
</evidence>
<reference evidence="1 2" key="1">
    <citation type="submission" date="2016-10" db="EMBL/GenBank/DDBJ databases">
        <authorList>
            <person name="de Groot N.N."/>
        </authorList>
    </citation>
    <scope>NUCLEOTIDE SEQUENCE [LARGE SCALE GENOMIC DNA]</scope>
    <source>
        <strain evidence="1 2">CGMCC 4.2026</strain>
    </source>
</reference>
<dbReference type="AlphaFoldDB" id="A0A1H8S536"/>
<dbReference type="EMBL" id="FODD01000039">
    <property type="protein sequence ID" value="SEO73438.1"/>
    <property type="molecule type" value="Genomic_DNA"/>
</dbReference>
<proteinExistence type="predicted"/>
<protein>
    <submittedName>
        <fullName evidence="1">Uncharacterized protein</fullName>
    </submittedName>
</protein>
<dbReference type="RefSeq" id="WP_176735472.1">
    <property type="nucleotide sequence ID" value="NZ_FODD01000039.1"/>
</dbReference>
<dbReference type="Proteomes" id="UP000181951">
    <property type="component" value="Unassembled WGS sequence"/>
</dbReference>
<name>A0A1H8S536_9ACTN</name>
<keyword evidence="2" id="KW-1185">Reference proteome</keyword>
<gene>
    <name evidence="1" type="ORF">SAMN05216267_103920</name>
</gene>
<organism evidence="1 2">
    <name type="scientific">Actinacidiphila rubida</name>
    <dbReference type="NCBI Taxonomy" id="310780"/>
    <lineage>
        <taxon>Bacteria</taxon>
        <taxon>Bacillati</taxon>
        <taxon>Actinomycetota</taxon>
        <taxon>Actinomycetes</taxon>
        <taxon>Kitasatosporales</taxon>
        <taxon>Streptomycetaceae</taxon>
        <taxon>Actinacidiphila</taxon>
    </lineage>
</organism>
<accession>A0A1H8S536</accession>